<dbReference type="CDD" id="cd00093">
    <property type="entry name" value="HTH_XRE"/>
    <property type="match status" value="1"/>
</dbReference>
<evidence type="ECO:0000313" key="3">
    <source>
        <dbReference type="EMBL" id="GLW54827.1"/>
    </source>
</evidence>
<dbReference type="AlphaFoldDB" id="A0A9W6PH94"/>
<gene>
    <name evidence="3" type="ORF">Kpho01_28380</name>
</gene>
<feature type="compositionally biased region" description="Low complexity" evidence="1">
    <location>
        <begin position="112"/>
        <end position="121"/>
    </location>
</feature>
<dbReference type="RefSeq" id="WP_285678569.1">
    <property type="nucleotide sequence ID" value="NZ_BSRX01000014.1"/>
</dbReference>
<dbReference type="PROSITE" id="PS50943">
    <property type="entry name" value="HTH_CROC1"/>
    <property type="match status" value="1"/>
</dbReference>
<dbReference type="InterPro" id="IPR001387">
    <property type="entry name" value="Cro/C1-type_HTH"/>
</dbReference>
<dbReference type="SMART" id="SM00530">
    <property type="entry name" value="HTH_XRE"/>
    <property type="match status" value="1"/>
</dbReference>
<dbReference type="Pfam" id="PF13560">
    <property type="entry name" value="HTH_31"/>
    <property type="match status" value="1"/>
</dbReference>
<dbReference type="Gene3D" id="1.10.260.40">
    <property type="entry name" value="lambda repressor-like DNA-binding domains"/>
    <property type="match status" value="1"/>
</dbReference>
<feature type="compositionally biased region" description="Pro residues" evidence="1">
    <location>
        <begin position="92"/>
        <end position="111"/>
    </location>
</feature>
<feature type="region of interest" description="Disordered" evidence="1">
    <location>
        <begin position="73"/>
        <end position="127"/>
    </location>
</feature>
<dbReference type="InterPro" id="IPR010982">
    <property type="entry name" value="Lambda_DNA-bd_dom_sf"/>
</dbReference>
<evidence type="ECO:0000259" key="2">
    <source>
        <dbReference type="PROSITE" id="PS50943"/>
    </source>
</evidence>
<comment type="caution">
    <text evidence="3">The sequence shown here is derived from an EMBL/GenBank/DDBJ whole genome shotgun (WGS) entry which is preliminary data.</text>
</comment>
<protein>
    <recommendedName>
        <fullName evidence="2">HTH cro/C1-type domain-containing protein</fullName>
    </recommendedName>
</protein>
<sequence>MLGAPNPVELPDGGSWQEFGALLRHWRRHAGWTQAQLGAAVGYDHTAVSRLEHGARRATPRLARRIDELLGAGGELTRSHDRAESAEGDRPALPPHLLRPPLPTGPAPAPGTVPGTGPVPADDCPASLPDHDVQCPLHGATGCQPPPPATALALHAAFCADPAAPLDTDTVHALAAVLAALLGSQLHGTDRAMGERGPGAAIEATLRAVVARLADAPVRHRRVLARLAAEYAHAAGSLRLHGGRPATAMACFDRALGWAALAGDPTTQAAALSDMAVLGLLDDDPAAAGDYAREIRRAAPGRHWSDAVAELGEARATALAGDTRTTVRHIGRARQHLDRPDRTLPDAEARVPWLAPAALRLRVESGSSAALRDLAAATADPRLARHALAAATAALDLLGDGRLPAARTMLTVRIADCHLCADDPHPALAALTPLLATDGAPLPALVRHELRGLRGRLAAGADRWGTEAVEAAARLGAVV</sequence>
<feature type="compositionally biased region" description="Basic and acidic residues" evidence="1">
    <location>
        <begin position="77"/>
        <end position="90"/>
    </location>
</feature>
<dbReference type="EMBL" id="BSRX01000014">
    <property type="protein sequence ID" value="GLW54827.1"/>
    <property type="molecule type" value="Genomic_DNA"/>
</dbReference>
<proteinExistence type="predicted"/>
<reference evidence="3" key="1">
    <citation type="submission" date="2023-02" db="EMBL/GenBank/DDBJ databases">
        <title>Kitasatospora phosalacinea NBRC 14362.</title>
        <authorList>
            <person name="Ichikawa N."/>
            <person name="Sato H."/>
            <person name="Tonouchi N."/>
        </authorList>
    </citation>
    <scope>NUCLEOTIDE SEQUENCE</scope>
    <source>
        <strain evidence="3">NBRC 14362</strain>
    </source>
</reference>
<evidence type="ECO:0000313" key="4">
    <source>
        <dbReference type="Proteomes" id="UP001165143"/>
    </source>
</evidence>
<dbReference type="SUPFAM" id="SSF47413">
    <property type="entry name" value="lambda repressor-like DNA-binding domains"/>
    <property type="match status" value="1"/>
</dbReference>
<organism evidence="3 4">
    <name type="scientific">Kitasatospora phosalacinea</name>
    <dbReference type="NCBI Taxonomy" id="2065"/>
    <lineage>
        <taxon>Bacteria</taxon>
        <taxon>Bacillati</taxon>
        <taxon>Actinomycetota</taxon>
        <taxon>Actinomycetes</taxon>
        <taxon>Kitasatosporales</taxon>
        <taxon>Streptomycetaceae</taxon>
        <taxon>Kitasatospora</taxon>
    </lineage>
</organism>
<name>A0A9W6PH94_9ACTN</name>
<dbReference type="GO" id="GO:0003677">
    <property type="term" value="F:DNA binding"/>
    <property type="evidence" value="ECO:0007669"/>
    <property type="project" value="InterPro"/>
</dbReference>
<accession>A0A9W6PH94</accession>
<evidence type="ECO:0000256" key="1">
    <source>
        <dbReference type="SAM" id="MobiDB-lite"/>
    </source>
</evidence>
<dbReference type="Proteomes" id="UP001165143">
    <property type="component" value="Unassembled WGS sequence"/>
</dbReference>
<feature type="domain" description="HTH cro/C1-type" evidence="2">
    <location>
        <begin position="23"/>
        <end position="76"/>
    </location>
</feature>